<dbReference type="PANTHER" id="PTHR28125">
    <property type="entry name" value="MEIOTIC EXPRESSION UP-REGULATED PROTEIN 26"/>
    <property type="match status" value="1"/>
</dbReference>
<dbReference type="EMBL" id="KQ086028">
    <property type="protein sequence ID" value="KLO10389.1"/>
    <property type="molecule type" value="Genomic_DNA"/>
</dbReference>
<protein>
    <recommendedName>
        <fullName evidence="2">Transcription regulator Rua1 C-terminal domain-containing protein</fullName>
    </recommendedName>
</protein>
<evidence type="ECO:0000259" key="2">
    <source>
        <dbReference type="Pfam" id="PF14616"/>
    </source>
</evidence>
<evidence type="ECO:0000313" key="3">
    <source>
        <dbReference type="EMBL" id="KLO10389.1"/>
    </source>
</evidence>
<name>A0A0H2REY0_9AGAM</name>
<dbReference type="Pfam" id="PF14616">
    <property type="entry name" value="Rua1_C"/>
    <property type="match status" value="1"/>
</dbReference>
<sequence>SFFEPHDARYPPASCAPPSTSGSTFNMPRSALDLYTPRFVKGIGREKCGLCPICYEPKERGGEGRSEWLSMKFSAFNYHMQYVHGISPSSALPFSPPTAFRRAKRKVNHKNEKSTLLEGHCHRCGEWAAMEGVKCVEAKLKEIYWWKHTAQCHKGSNAAGESAAHLDDELGRKVIAAYSASHPESGSSGASTPKNTLNLAPRKSGGLKRMDVDDGESNASQIF</sequence>
<accession>A0A0H2REY0</accession>
<dbReference type="STRING" id="27342.A0A0H2REY0"/>
<dbReference type="AlphaFoldDB" id="A0A0H2REY0"/>
<proteinExistence type="predicted"/>
<feature type="domain" description="Transcription regulator Rua1 C-terminal" evidence="2">
    <location>
        <begin position="30"/>
        <end position="153"/>
    </location>
</feature>
<dbReference type="InterPro" id="IPR028012">
    <property type="entry name" value="Rua1_C"/>
</dbReference>
<dbReference type="InParanoid" id="A0A0H2REY0"/>
<evidence type="ECO:0000256" key="1">
    <source>
        <dbReference type="SAM" id="MobiDB-lite"/>
    </source>
</evidence>
<gene>
    <name evidence="3" type="ORF">SCHPADRAFT_832599</name>
</gene>
<evidence type="ECO:0000313" key="4">
    <source>
        <dbReference type="Proteomes" id="UP000053477"/>
    </source>
</evidence>
<dbReference type="OrthoDB" id="5595379at2759"/>
<dbReference type="PANTHER" id="PTHR28125:SF2">
    <property type="entry name" value="MEIOTIC EXPRESSION UP-REGULATED PROTEIN 26"/>
    <property type="match status" value="1"/>
</dbReference>
<keyword evidence="4" id="KW-1185">Reference proteome</keyword>
<feature type="compositionally biased region" description="Polar residues" evidence="1">
    <location>
        <begin position="182"/>
        <end position="198"/>
    </location>
</feature>
<reference evidence="3 4" key="1">
    <citation type="submission" date="2015-04" db="EMBL/GenBank/DDBJ databases">
        <title>Complete genome sequence of Schizopora paradoxa KUC8140, a cosmopolitan wood degrader in East Asia.</title>
        <authorList>
            <consortium name="DOE Joint Genome Institute"/>
            <person name="Min B."/>
            <person name="Park H."/>
            <person name="Jang Y."/>
            <person name="Kim J.-J."/>
            <person name="Kim K.H."/>
            <person name="Pangilinan J."/>
            <person name="Lipzen A."/>
            <person name="Riley R."/>
            <person name="Grigoriev I.V."/>
            <person name="Spatafora J.W."/>
            <person name="Choi I.-G."/>
        </authorList>
    </citation>
    <scope>NUCLEOTIDE SEQUENCE [LARGE SCALE GENOMIC DNA]</scope>
    <source>
        <strain evidence="3 4">KUC8140</strain>
    </source>
</reference>
<feature type="region of interest" description="Disordered" evidence="1">
    <location>
        <begin position="181"/>
        <end position="223"/>
    </location>
</feature>
<organism evidence="3 4">
    <name type="scientific">Schizopora paradoxa</name>
    <dbReference type="NCBI Taxonomy" id="27342"/>
    <lineage>
        <taxon>Eukaryota</taxon>
        <taxon>Fungi</taxon>
        <taxon>Dikarya</taxon>
        <taxon>Basidiomycota</taxon>
        <taxon>Agaricomycotina</taxon>
        <taxon>Agaricomycetes</taxon>
        <taxon>Hymenochaetales</taxon>
        <taxon>Schizoporaceae</taxon>
        <taxon>Schizopora</taxon>
    </lineage>
</organism>
<feature type="region of interest" description="Disordered" evidence="1">
    <location>
        <begin position="1"/>
        <end position="23"/>
    </location>
</feature>
<dbReference type="Proteomes" id="UP000053477">
    <property type="component" value="Unassembled WGS sequence"/>
</dbReference>
<feature type="non-terminal residue" evidence="3">
    <location>
        <position position="1"/>
    </location>
</feature>